<sequence length="373" mass="40884">MAVSRPLLGVQSPIQCQLCQQGEKISCKCLECDLLMCNSCKNNVHSKFKTEKEHRVIDIKEIGLCDNKGAPASNENKVSAELYVVGTFQTKIECISHVAVSLDDSLWIGEGTQKKGITLFSSHTALQKVKIVGKKLQVMSSFNIWAYAISMTPNNDLLIVTEGSRLKEIKNQASKITDSAFNFPSGTPMAVYVTRKNKIIVGVCEHSNDTCLVYVMNPEGNQERVYGEDKTKDISFTDITSITDTSNDNIFVIDTEDILFYGCIKVLGMNNVINTYSGLSAINTEDNPFTPLDLATTPADNVIVADMNNSVLHFLNASGELITYINTVDKGIEFPKAICLAMAGQFCVLYIGTSVVPDGRDKGKLYKLSITGI</sequence>
<proteinExistence type="predicted"/>
<dbReference type="GO" id="GO:0008270">
    <property type="term" value="F:zinc ion binding"/>
    <property type="evidence" value="ECO:0007669"/>
    <property type="project" value="UniProtKB-KW"/>
</dbReference>
<dbReference type="EMBL" id="UYJE01000312">
    <property type="protein sequence ID" value="VDH92215.1"/>
    <property type="molecule type" value="Genomic_DNA"/>
</dbReference>
<keyword evidence="1" id="KW-0863">Zinc-finger</keyword>
<organism evidence="3 4">
    <name type="scientific">Mytilus galloprovincialis</name>
    <name type="common">Mediterranean mussel</name>
    <dbReference type="NCBI Taxonomy" id="29158"/>
    <lineage>
        <taxon>Eukaryota</taxon>
        <taxon>Metazoa</taxon>
        <taxon>Spiralia</taxon>
        <taxon>Lophotrochozoa</taxon>
        <taxon>Mollusca</taxon>
        <taxon>Bivalvia</taxon>
        <taxon>Autobranchia</taxon>
        <taxon>Pteriomorphia</taxon>
        <taxon>Mytilida</taxon>
        <taxon>Mytiloidea</taxon>
        <taxon>Mytilidae</taxon>
        <taxon>Mytilinae</taxon>
        <taxon>Mytilus</taxon>
    </lineage>
</organism>
<feature type="domain" description="B box-type" evidence="2">
    <location>
        <begin position="11"/>
        <end position="59"/>
    </location>
</feature>
<dbReference type="Gene3D" id="2.120.10.30">
    <property type="entry name" value="TolB, C-terminal domain"/>
    <property type="match status" value="1"/>
</dbReference>
<keyword evidence="1" id="KW-0862">Zinc</keyword>
<dbReference type="InterPro" id="IPR011042">
    <property type="entry name" value="6-blade_b-propeller_TolB-like"/>
</dbReference>
<name>A0A8B6BKG4_MYTGA</name>
<dbReference type="InterPro" id="IPR000315">
    <property type="entry name" value="Znf_B-box"/>
</dbReference>
<accession>A0A8B6BKG4</accession>
<comment type="caution">
    <text evidence="3">The sequence shown here is derived from an EMBL/GenBank/DDBJ whole genome shotgun (WGS) entry which is preliminary data.</text>
</comment>
<protein>
    <recommendedName>
        <fullName evidence="2">B box-type domain-containing protein</fullName>
    </recommendedName>
</protein>
<dbReference type="OrthoDB" id="6057449at2759"/>
<dbReference type="CDD" id="cd19757">
    <property type="entry name" value="Bbox1"/>
    <property type="match status" value="1"/>
</dbReference>
<keyword evidence="4" id="KW-1185">Reference proteome</keyword>
<evidence type="ECO:0000313" key="4">
    <source>
        <dbReference type="Proteomes" id="UP000596742"/>
    </source>
</evidence>
<dbReference type="PROSITE" id="PS50119">
    <property type="entry name" value="ZF_BBOX"/>
    <property type="match status" value="1"/>
</dbReference>
<evidence type="ECO:0000313" key="3">
    <source>
        <dbReference type="EMBL" id="VDH92215.1"/>
    </source>
</evidence>
<evidence type="ECO:0000256" key="1">
    <source>
        <dbReference type="PROSITE-ProRule" id="PRU00024"/>
    </source>
</evidence>
<dbReference type="AlphaFoldDB" id="A0A8B6BKG4"/>
<gene>
    <name evidence="3" type="ORF">MGAL_10B066271</name>
</gene>
<dbReference type="SUPFAM" id="SSF101898">
    <property type="entry name" value="NHL repeat"/>
    <property type="match status" value="1"/>
</dbReference>
<dbReference type="Proteomes" id="UP000596742">
    <property type="component" value="Unassembled WGS sequence"/>
</dbReference>
<evidence type="ECO:0000259" key="2">
    <source>
        <dbReference type="PROSITE" id="PS50119"/>
    </source>
</evidence>
<reference evidence="3" key="1">
    <citation type="submission" date="2018-11" db="EMBL/GenBank/DDBJ databases">
        <authorList>
            <person name="Alioto T."/>
            <person name="Alioto T."/>
        </authorList>
    </citation>
    <scope>NUCLEOTIDE SEQUENCE</scope>
</reference>
<keyword evidence="1" id="KW-0479">Metal-binding</keyword>